<evidence type="ECO:0000313" key="1">
    <source>
        <dbReference type="EMBL" id="KAG2828515.1"/>
    </source>
</evidence>
<dbReference type="Proteomes" id="UP000735874">
    <property type="component" value="Unassembled WGS sequence"/>
</dbReference>
<dbReference type="EMBL" id="RCMK01001526">
    <property type="protein sequence ID" value="KAG2892640.1"/>
    <property type="molecule type" value="Genomic_DNA"/>
</dbReference>
<dbReference type="Proteomes" id="UP000697107">
    <property type="component" value="Unassembled WGS sequence"/>
</dbReference>
<dbReference type="VEuPathDB" id="FungiDB:PC110_g21016"/>
<comment type="caution">
    <text evidence="2">The sequence shown here is derived from an EMBL/GenBank/DDBJ whole genome shotgun (WGS) entry which is preliminary data.</text>
</comment>
<dbReference type="EMBL" id="RCMG01001391">
    <property type="protein sequence ID" value="KAG2828515.1"/>
    <property type="molecule type" value="Genomic_DNA"/>
</dbReference>
<proteinExistence type="predicted"/>
<dbReference type="EMBL" id="RCMV01001641">
    <property type="protein sequence ID" value="KAG3207781.1"/>
    <property type="molecule type" value="Genomic_DNA"/>
</dbReference>
<sequence length="83" mass="9708">MRPRGFQIYCNHRNLIHLIAPGAELKIHVRDQLLRWSIKLMAHEYTIIHIDGTSNLWADMIGRWGGNATPDVTRFKRITRSQT</sequence>
<evidence type="ECO:0000313" key="3">
    <source>
        <dbReference type="EMBL" id="KAG2962686.1"/>
    </source>
</evidence>
<accession>A0A8T1B0L6</accession>
<name>A0A8T1B0L6_9STRA</name>
<reference evidence="2" key="1">
    <citation type="submission" date="2018-10" db="EMBL/GenBank/DDBJ databases">
        <title>Effector identification in a new, highly contiguous assembly of the strawberry crown rot pathogen Phytophthora cactorum.</title>
        <authorList>
            <person name="Armitage A.D."/>
            <person name="Nellist C.F."/>
            <person name="Bates H."/>
            <person name="Vickerstaff R.J."/>
            <person name="Harrison R.J."/>
        </authorList>
    </citation>
    <scope>NUCLEOTIDE SEQUENCE</scope>
    <source>
        <strain evidence="1">15-7</strain>
        <strain evidence="2">4040</strain>
        <strain evidence="3">P415</strain>
        <strain evidence="4">P421</strain>
    </source>
</reference>
<protein>
    <recommendedName>
        <fullName evidence="6">Reverse transcriptase RNase H-like domain-containing protein</fullName>
    </recommendedName>
</protein>
<evidence type="ECO:0008006" key="6">
    <source>
        <dbReference type="Google" id="ProtNLM"/>
    </source>
</evidence>
<evidence type="ECO:0000313" key="4">
    <source>
        <dbReference type="EMBL" id="KAG3207781.1"/>
    </source>
</evidence>
<dbReference type="EMBL" id="RCML01001427">
    <property type="protein sequence ID" value="KAG2962686.1"/>
    <property type="molecule type" value="Genomic_DNA"/>
</dbReference>
<gene>
    <name evidence="1" type="ORF">PC113_g21456</name>
    <name evidence="2" type="ORF">PC117_g23969</name>
    <name evidence="3" type="ORF">PC118_g21298</name>
    <name evidence="4" type="ORF">PC129_g21184</name>
</gene>
<dbReference type="Proteomes" id="UP000736787">
    <property type="component" value="Unassembled WGS sequence"/>
</dbReference>
<evidence type="ECO:0000313" key="2">
    <source>
        <dbReference type="EMBL" id="KAG2892640.1"/>
    </source>
</evidence>
<dbReference type="AlphaFoldDB" id="A0A8T1B0L6"/>
<organism evidence="2 5">
    <name type="scientific">Phytophthora cactorum</name>
    <dbReference type="NCBI Taxonomy" id="29920"/>
    <lineage>
        <taxon>Eukaryota</taxon>
        <taxon>Sar</taxon>
        <taxon>Stramenopiles</taxon>
        <taxon>Oomycota</taxon>
        <taxon>Peronosporomycetes</taxon>
        <taxon>Peronosporales</taxon>
        <taxon>Peronosporaceae</taxon>
        <taxon>Phytophthora</taxon>
    </lineage>
</organism>
<dbReference type="Proteomes" id="UP000760860">
    <property type="component" value="Unassembled WGS sequence"/>
</dbReference>
<evidence type="ECO:0000313" key="5">
    <source>
        <dbReference type="Proteomes" id="UP000736787"/>
    </source>
</evidence>